<proteinExistence type="predicted"/>
<reference evidence="2 3" key="1">
    <citation type="submission" date="2023-07" db="EMBL/GenBank/DDBJ databases">
        <title>Sequencing the genomes of 1000 actinobacteria strains.</title>
        <authorList>
            <person name="Klenk H.-P."/>
        </authorList>
    </citation>
    <scope>NUCLEOTIDE SEQUENCE [LARGE SCALE GENOMIC DNA]</scope>
    <source>
        <strain evidence="2 3">DSM 44388</strain>
    </source>
</reference>
<keyword evidence="2" id="KW-0723">Serine/threonine-protein kinase</keyword>
<dbReference type="Proteomes" id="UP001235712">
    <property type="component" value="Unassembled WGS sequence"/>
</dbReference>
<dbReference type="InterPro" id="IPR002575">
    <property type="entry name" value="Aminoglycoside_PTrfase"/>
</dbReference>
<keyword evidence="2" id="KW-0418">Kinase</keyword>
<feature type="domain" description="Aminoglycoside phosphotransferase" evidence="1">
    <location>
        <begin position="44"/>
        <end position="243"/>
    </location>
</feature>
<gene>
    <name evidence="2" type="ORF">J2S57_007021</name>
</gene>
<accession>A0ABT9PFN7</accession>
<comment type="caution">
    <text evidence="2">The sequence shown here is derived from an EMBL/GenBank/DDBJ whole genome shotgun (WGS) entry which is preliminary data.</text>
</comment>
<evidence type="ECO:0000259" key="1">
    <source>
        <dbReference type="Pfam" id="PF01636"/>
    </source>
</evidence>
<keyword evidence="3" id="KW-1185">Reference proteome</keyword>
<keyword evidence="2" id="KW-0808">Transferase</keyword>
<sequence length="316" mass="34112">MSTRLLWRDLPVHVREAATAWFGTDVAHEASQPSGFSPGLASRLTLGDGRRVFVKAVGSERNPDSPRMYRRELAVMRYLPEAAPAPRLLWAHDDGDWVLLVLEDVDGHEPALPWRADDLDRVLEALGRTATLLTPAPADAPSLVRDIEETWHGWRSLATLAGPGALAALDPWAASQGDRLVGLELAAPAAARGNTLLHGDIRADNLLLTASGEVVVVDWPHAAVGAAWCDVLFLLPSAVAAGGVDPERAWARFGPARDAAPADVDAVLAGLAGYFLYSSTLPAPKNVPGVRRFQAQQGHAALAWLRQRLEQPRYRQ</sequence>
<evidence type="ECO:0000313" key="3">
    <source>
        <dbReference type="Proteomes" id="UP001235712"/>
    </source>
</evidence>
<organism evidence="2 3">
    <name type="scientific">Kineosporia succinea</name>
    <dbReference type="NCBI Taxonomy" id="84632"/>
    <lineage>
        <taxon>Bacteria</taxon>
        <taxon>Bacillati</taxon>
        <taxon>Actinomycetota</taxon>
        <taxon>Actinomycetes</taxon>
        <taxon>Kineosporiales</taxon>
        <taxon>Kineosporiaceae</taxon>
        <taxon>Kineosporia</taxon>
    </lineage>
</organism>
<dbReference type="Gene3D" id="3.90.1200.10">
    <property type="match status" value="1"/>
</dbReference>
<name>A0ABT9PFN7_9ACTN</name>
<dbReference type="SUPFAM" id="SSF56112">
    <property type="entry name" value="Protein kinase-like (PK-like)"/>
    <property type="match status" value="1"/>
</dbReference>
<dbReference type="InterPro" id="IPR011009">
    <property type="entry name" value="Kinase-like_dom_sf"/>
</dbReference>
<dbReference type="Gene3D" id="3.30.200.20">
    <property type="entry name" value="Phosphorylase Kinase, domain 1"/>
    <property type="match status" value="1"/>
</dbReference>
<dbReference type="RefSeq" id="WP_307250884.1">
    <property type="nucleotide sequence ID" value="NZ_JAUSQZ010000001.1"/>
</dbReference>
<dbReference type="Pfam" id="PF01636">
    <property type="entry name" value="APH"/>
    <property type="match status" value="1"/>
</dbReference>
<dbReference type="GO" id="GO:0004674">
    <property type="term" value="F:protein serine/threonine kinase activity"/>
    <property type="evidence" value="ECO:0007669"/>
    <property type="project" value="UniProtKB-KW"/>
</dbReference>
<protein>
    <submittedName>
        <fullName evidence="2">Serine/threonine protein kinase</fullName>
    </submittedName>
</protein>
<evidence type="ECO:0000313" key="2">
    <source>
        <dbReference type="EMBL" id="MDP9831272.1"/>
    </source>
</evidence>
<dbReference type="EMBL" id="JAUSQZ010000001">
    <property type="protein sequence ID" value="MDP9831272.1"/>
    <property type="molecule type" value="Genomic_DNA"/>
</dbReference>